<dbReference type="EMBL" id="JAARRL010000019">
    <property type="protein sequence ID" value="MBC1501255.1"/>
    <property type="molecule type" value="Genomic_DNA"/>
</dbReference>
<protein>
    <submittedName>
        <fullName evidence="1">Uncharacterized protein</fullName>
    </submittedName>
</protein>
<evidence type="ECO:0000313" key="1">
    <source>
        <dbReference type="EMBL" id="MBC1501255.1"/>
    </source>
</evidence>
<name>A0A841Z7I9_9LIST</name>
<proteinExistence type="predicted"/>
<dbReference type="AlphaFoldDB" id="A0A841Z7I9"/>
<dbReference type="Proteomes" id="UP000564536">
    <property type="component" value="Unassembled WGS sequence"/>
</dbReference>
<dbReference type="RefSeq" id="WP_185426548.1">
    <property type="nucleotide sequence ID" value="NZ_JAARRL010000019.1"/>
</dbReference>
<dbReference type="Pfam" id="PF19503">
    <property type="entry name" value="DUF6037"/>
    <property type="match status" value="1"/>
</dbReference>
<organism evidence="1 2">
    <name type="scientific">Listeria weihenstephanensis</name>
    <dbReference type="NCBI Taxonomy" id="1006155"/>
    <lineage>
        <taxon>Bacteria</taxon>
        <taxon>Bacillati</taxon>
        <taxon>Bacillota</taxon>
        <taxon>Bacilli</taxon>
        <taxon>Bacillales</taxon>
        <taxon>Listeriaceae</taxon>
        <taxon>Listeria</taxon>
    </lineage>
</organism>
<dbReference type="InterPro" id="IPR046100">
    <property type="entry name" value="DUF6037"/>
</dbReference>
<comment type="caution">
    <text evidence="1">The sequence shown here is derived from an EMBL/GenBank/DDBJ whole genome shotgun (WGS) entry which is preliminary data.</text>
</comment>
<evidence type="ECO:0000313" key="2">
    <source>
        <dbReference type="Proteomes" id="UP000564536"/>
    </source>
</evidence>
<reference evidence="1 2" key="1">
    <citation type="submission" date="2020-03" db="EMBL/GenBank/DDBJ databases">
        <title>Soil Listeria distribution.</title>
        <authorList>
            <person name="Liao J."/>
            <person name="Wiedmann M."/>
        </authorList>
    </citation>
    <scope>NUCLEOTIDE SEQUENCE [LARGE SCALE GENOMIC DNA]</scope>
    <source>
        <strain evidence="1 2">FSL L7-1523</strain>
    </source>
</reference>
<sequence>MLLEEIKPLLLDMKKNNATKDKFAFTYNQVRFEVIILIDCQPYELLFGVVGHNFSFILNLHKGFNLQNIPDPIFYRLCEILNLKAGKDTFTSFEFLKYMATCIPEKFSNIVVQPHEIMAHKKKDVPEEEKIYFCGWKTYKEDSTHSAKNFEKTRKILGESVYIFCKKHNISSCWTSELGKRKDYTVPVVR</sequence>
<gene>
    <name evidence="1" type="ORF">HB943_11635</name>
</gene>
<accession>A0A841Z7I9</accession>